<dbReference type="Pfam" id="PF00481">
    <property type="entry name" value="PP2C"/>
    <property type="match status" value="1"/>
</dbReference>
<evidence type="ECO:0000313" key="11">
    <source>
        <dbReference type="EMBL" id="KAL0357587.1"/>
    </source>
</evidence>
<dbReference type="InterPro" id="IPR015655">
    <property type="entry name" value="PP2C"/>
</dbReference>
<proteinExistence type="inferred from homology"/>
<reference evidence="11" key="2">
    <citation type="journal article" date="2024" name="Plant">
        <title>Genomic evolution and insights into agronomic trait innovations of Sesamum species.</title>
        <authorList>
            <person name="Miao H."/>
            <person name="Wang L."/>
            <person name="Qu L."/>
            <person name="Liu H."/>
            <person name="Sun Y."/>
            <person name="Le M."/>
            <person name="Wang Q."/>
            <person name="Wei S."/>
            <person name="Zheng Y."/>
            <person name="Lin W."/>
            <person name="Duan Y."/>
            <person name="Cao H."/>
            <person name="Xiong S."/>
            <person name="Wang X."/>
            <person name="Wei L."/>
            <person name="Li C."/>
            <person name="Ma Q."/>
            <person name="Ju M."/>
            <person name="Zhao R."/>
            <person name="Li G."/>
            <person name="Mu C."/>
            <person name="Tian Q."/>
            <person name="Mei H."/>
            <person name="Zhang T."/>
            <person name="Gao T."/>
            <person name="Zhang H."/>
        </authorList>
    </citation>
    <scope>NUCLEOTIDE SEQUENCE</scope>
    <source>
        <strain evidence="11">KEN8</strain>
    </source>
</reference>
<evidence type="ECO:0000256" key="6">
    <source>
        <dbReference type="ARBA" id="ARBA00022842"/>
    </source>
</evidence>
<dbReference type="PROSITE" id="PS01032">
    <property type="entry name" value="PPM_1"/>
    <property type="match status" value="1"/>
</dbReference>
<comment type="cofactor">
    <cofactor evidence="2">
        <name>Mg(2+)</name>
        <dbReference type="ChEBI" id="CHEBI:18420"/>
    </cofactor>
</comment>
<keyword evidence="6" id="KW-0460">Magnesium</keyword>
<evidence type="ECO:0000259" key="10">
    <source>
        <dbReference type="PROSITE" id="PS51746"/>
    </source>
</evidence>
<dbReference type="EMBL" id="JACGWM010000008">
    <property type="protein sequence ID" value="KAL0357587.1"/>
    <property type="molecule type" value="Genomic_DNA"/>
</dbReference>
<evidence type="ECO:0000256" key="5">
    <source>
        <dbReference type="ARBA" id="ARBA00022801"/>
    </source>
</evidence>
<dbReference type="GO" id="GO:0004722">
    <property type="term" value="F:protein serine/threonine phosphatase activity"/>
    <property type="evidence" value="ECO:0007669"/>
    <property type="project" value="UniProtKB-EC"/>
</dbReference>
<dbReference type="EC" id="3.1.3.16" evidence="3"/>
<evidence type="ECO:0000256" key="4">
    <source>
        <dbReference type="ARBA" id="ARBA00022723"/>
    </source>
</evidence>
<keyword evidence="4" id="KW-0479">Metal-binding</keyword>
<name>A0AAW2PMU1_9LAMI</name>
<accession>A0AAW2PMU1</accession>
<sequence>MLPQLLLFSPPYSPPQAKWPHQGSSWRRRLLLGGLEEEEAAEAGYSGCFLGGEGGEGCGGGGAGGGGRWVFCVLQKGRRDVMEDRYSALVGLHGDSNQAYFGIFDGHGGAKAAEFAADNLNKNIIDELKRRENYAAADDEIKQAVKSGYLTTDSEFLKRDLRGGACCVTALIIRGNLVVSNAGDCRAVSSRGGVAEALTSDHRPSREDERDRIETLGGFVECRNGVWRVLGLWLCLEALEISTLNNGLLLNPRLKSLDLNKNMSFFCLLLMDYGISIRDSLQVSNQEAVDKARQWCINTNKPQPLTACRKLVDLAVSRGSTDDISVMLIQLGRFC</sequence>
<protein>
    <recommendedName>
        <fullName evidence="3">protein-serine/threonine phosphatase</fullName>
        <ecNumber evidence="3">3.1.3.16</ecNumber>
    </recommendedName>
</protein>
<reference evidence="11" key="1">
    <citation type="submission" date="2020-06" db="EMBL/GenBank/DDBJ databases">
        <authorList>
            <person name="Li T."/>
            <person name="Hu X."/>
            <person name="Zhang T."/>
            <person name="Song X."/>
            <person name="Zhang H."/>
            <person name="Dai N."/>
            <person name="Sheng W."/>
            <person name="Hou X."/>
            <person name="Wei L."/>
        </authorList>
    </citation>
    <scope>NUCLEOTIDE SEQUENCE</scope>
    <source>
        <strain evidence="11">KEN8</strain>
        <tissue evidence="11">Leaf</tissue>
    </source>
</reference>
<evidence type="ECO:0000256" key="8">
    <source>
        <dbReference type="ARBA" id="ARBA00023211"/>
    </source>
</evidence>
<dbReference type="GO" id="GO:0046872">
    <property type="term" value="F:metal ion binding"/>
    <property type="evidence" value="ECO:0007669"/>
    <property type="project" value="UniProtKB-KW"/>
</dbReference>
<evidence type="ECO:0000256" key="1">
    <source>
        <dbReference type="ARBA" id="ARBA00001936"/>
    </source>
</evidence>
<evidence type="ECO:0000256" key="3">
    <source>
        <dbReference type="ARBA" id="ARBA00013081"/>
    </source>
</evidence>
<dbReference type="SMART" id="SM00332">
    <property type="entry name" value="PP2Cc"/>
    <property type="match status" value="1"/>
</dbReference>
<feature type="domain" description="PPM-type phosphatase" evidence="10">
    <location>
        <begin position="68"/>
        <end position="331"/>
    </location>
</feature>
<evidence type="ECO:0000256" key="9">
    <source>
        <dbReference type="RuleBase" id="RU003465"/>
    </source>
</evidence>
<dbReference type="PANTHER" id="PTHR47992">
    <property type="entry name" value="PROTEIN PHOSPHATASE"/>
    <property type="match status" value="1"/>
</dbReference>
<dbReference type="InterPro" id="IPR036457">
    <property type="entry name" value="PPM-type-like_dom_sf"/>
</dbReference>
<evidence type="ECO:0000256" key="7">
    <source>
        <dbReference type="ARBA" id="ARBA00022912"/>
    </source>
</evidence>
<keyword evidence="5 9" id="KW-0378">Hydrolase</keyword>
<comment type="caution">
    <text evidence="11">The sequence shown here is derived from an EMBL/GenBank/DDBJ whole genome shotgun (WGS) entry which is preliminary data.</text>
</comment>
<organism evidence="11">
    <name type="scientific">Sesamum calycinum</name>
    <dbReference type="NCBI Taxonomy" id="2727403"/>
    <lineage>
        <taxon>Eukaryota</taxon>
        <taxon>Viridiplantae</taxon>
        <taxon>Streptophyta</taxon>
        <taxon>Embryophyta</taxon>
        <taxon>Tracheophyta</taxon>
        <taxon>Spermatophyta</taxon>
        <taxon>Magnoliopsida</taxon>
        <taxon>eudicotyledons</taxon>
        <taxon>Gunneridae</taxon>
        <taxon>Pentapetalae</taxon>
        <taxon>asterids</taxon>
        <taxon>lamiids</taxon>
        <taxon>Lamiales</taxon>
        <taxon>Pedaliaceae</taxon>
        <taxon>Sesamum</taxon>
    </lineage>
</organism>
<comment type="similarity">
    <text evidence="9">Belongs to the PP2C family.</text>
</comment>
<dbReference type="PROSITE" id="PS51746">
    <property type="entry name" value="PPM_2"/>
    <property type="match status" value="1"/>
</dbReference>
<dbReference type="InterPro" id="IPR001932">
    <property type="entry name" value="PPM-type_phosphatase-like_dom"/>
</dbReference>
<dbReference type="SUPFAM" id="SSF81606">
    <property type="entry name" value="PP2C-like"/>
    <property type="match status" value="1"/>
</dbReference>
<dbReference type="AlphaFoldDB" id="A0AAW2PMU1"/>
<gene>
    <name evidence="11" type="ORF">Scaly_1444400</name>
</gene>
<evidence type="ECO:0000256" key="2">
    <source>
        <dbReference type="ARBA" id="ARBA00001946"/>
    </source>
</evidence>
<comment type="cofactor">
    <cofactor evidence="1">
        <name>Mn(2+)</name>
        <dbReference type="ChEBI" id="CHEBI:29035"/>
    </cofactor>
</comment>
<keyword evidence="8" id="KW-0464">Manganese</keyword>
<dbReference type="InterPro" id="IPR000222">
    <property type="entry name" value="PP2C_BS"/>
</dbReference>
<dbReference type="CDD" id="cd00143">
    <property type="entry name" value="PP2Cc"/>
    <property type="match status" value="1"/>
</dbReference>
<dbReference type="Gene3D" id="3.60.40.10">
    <property type="entry name" value="PPM-type phosphatase domain"/>
    <property type="match status" value="1"/>
</dbReference>
<keyword evidence="7 9" id="KW-0904">Protein phosphatase</keyword>